<dbReference type="Pfam" id="PF13242">
    <property type="entry name" value="Hydrolase_like"/>
    <property type="match status" value="1"/>
</dbReference>
<keyword evidence="2" id="KW-1185">Reference proteome</keyword>
<dbReference type="PANTHER" id="PTHR19288:SF46">
    <property type="entry name" value="HALOACID DEHALOGENASE-LIKE HYDROLASE DOMAIN-CONTAINING PROTEIN 2"/>
    <property type="match status" value="1"/>
</dbReference>
<dbReference type="Gene3D" id="3.40.50.1000">
    <property type="entry name" value="HAD superfamily/HAD-like"/>
    <property type="match status" value="2"/>
</dbReference>
<dbReference type="Proteomes" id="UP000234789">
    <property type="component" value="Unassembled WGS sequence"/>
</dbReference>
<accession>A0A2N5N665</accession>
<evidence type="ECO:0000313" key="2">
    <source>
        <dbReference type="Proteomes" id="UP000234789"/>
    </source>
</evidence>
<gene>
    <name evidence="1" type="ORF">B8V81_4269</name>
</gene>
<dbReference type="InterPro" id="IPR036412">
    <property type="entry name" value="HAD-like_sf"/>
</dbReference>
<dbReference type="RefSeq" id="WP_101809113.1">
    <property type="nucleotide sequence ID" value="NZ_NFEZ01000004.1"/>
</dbReference>
<name>A0A2N5N665_9BACL</name>
<dbReference type="InterPro" id="IPR006357">
    <property type="entry name" value="HAD-SF_hydro_IIA"/>
</dbReference>
<protein>
    <submittedName>
        <fullName evidence="1">Putative NagD-like phosphatase</fullName>
    </submittedName>
</protein>
<sequence>MTNETAKLELPGLRRPDRPISGLLLDLDGTIYRGDEAIEGAPELIGSLRAASIPYLYVTNNSSASPEDVAERLRRMGIPAEADEVCTSAQAAAAHAAELYPGGRVFLIGESGLSEALLAAGLTLADEGADVVVQGIDRDFTYGKAAAAVRELLGGAGYIMTNPDLLLPSKGGLFPGAGSIGAMLRAASGVEPVLIGKPSPVLMDYALERLGRPADEVWVVGDNVATDIASGESSGCRTILVLTGLTDAESYARYAEAAGVQPFASCEGLAELSAYITRGNGT</sequence>
<dbReference type="Pfam" id="PF13344">
    <property type="entry name" value="Hydrolase_6"/>
    <property type="match status" value="1"/>
</dbReference>
<comment type="caution">
    <text evidence="1">The sequence shown here is derived from an EMBL/GenBank/DDBJ whole genome shotgun (WGS) entry which is preliminary data.</text>
</comment>
<dbReference type="GO" id="GO:0005737">
    <property type="term" value="C:cytoplasm"/>
    <property type="evidence" value="ECO:0007669"/>
    <property type="project" value="TreeGrafter"/>
</dbReference>
<evidence type="ECO:0000313" key="1">
    <source>
        <dbReference type="EMBL" id="PLT45838.1"/>
    </source>
</evidence>
<dbReference type="NCBIfam" id="TIGR01460">
    <property type="entry name" value="HAD-SF-IIA"/>
    <property type="match status" value="1"/>
</dbReference>
<dbReference type="EMBL" id="NFEZ01000004">
    <property type="protein sequence ID" value="PLT45838.1"/>
    <property type="molecule type" value="Genomic_DNA"/>
</dbReference>
<dbReference type="SUPFAM" id="SSF56784">
    <property type="entry name" value="HAD-like"/>
    <property type="match status" value="1"/>
</dbReference>
<dbReference type="AlphaFoldDB" id="A0A2N5N665"/>
<dbReference type="GO" id="GO:0016791">
    <property type="term" value="F:phosphatase activity"/>
    <property type="evidence" value="ECO:0007669"/>
    <property type="project" value="TreeGrafter"/>
</dbReference>
<dbReference type="InterPro" id="IPR023214">
    <property type="entry name" value="HAD_sf"/>
</dbReference>
<organism evidence="1 2">
    <name type="scientific">Paenibacillus pasadenensis</name>
    <dbReference type="NCBI Taxonomy" id="217090"/>
    <lineage>
        <taxon>Bacteria</taxon>
        <taxon>Bacillati</taxon>
        <taxon>Bacillota</taxon>
        <taxon>Bacilli</taxon>
        <taxon>Bacillales</taxon>
        <taxon>Paenibacillaceae</taxon>
        <taxon>Paenibacillus</taxon>
    </lineage>
</organism>
<reference evidence="1 2" key="1">
    <citation type="submission" date="2017-05" db="EMBL/GenBank/DDBJ databases">
        <title>Functional genome analysis of Paenibacillus pasadenensis strain R16: insights on endophytic life style and antifungal activity.</title>
        <authorList>
            <person name="Passera A."/>
            <person name="Marcolungo L."/>
            <person name="Casati P."/>
            <person name="Brasca M."/>
            <person name="Quaglino F."/>
            <person name="Delledonne M."/>
        </authorList>
    </citation>
    <scope>NUCLEOTIDE SEQUENCE [LARGE SCALE GENOMIC DNA]</scope>
    <source>
        <strain evidence="1 2">R16</strain>
    </source>
</reference>
<proteinExistence type="predicted"/>
<dbReference type="PANTHER" id="PTHR19288">
    <property type="entry name" value="4-NITROPHENYLPHOSPHATASE-RELATED"/>
    <property type="match status" value="1"/>
</dbReference>